<reference evidence="9 10" key="1">
    <citation type="journal article" date="2018" name="MBio">
        <title>Comparative Genomics Reveals the Core Gene Toolbox for the Fungus-Insect Symbiosis.</title>
        <authorList>
            <person name="Wang Y."/>
            <person name="Stata M."/>
            <person name="Wang W."/>
            <person name="Stajich J.E."/>
            <person name="White M.M."/>
            <person name="Moncalvo J.M."/>
        </authorList>
    </citation>
    <scope>NUCLEOTIDE SEQUENCE [LARGE SCALE GENOMIC DNA]</scope>
    <source>
        <strain evidence="9 10">SC-DP-2</strain>
    </source>
</reference>
<organism evidence="9 10">
    <name type="scientific">Smittium megazygosporum</name>
    <dbReference type="NCBI Taxonomy" id="133381"/>
    <lineage>
        <taxon>Eukaryota</taxon>
        <taxon>Fungi</taxon>
        <taxon>Fungi incertae sedis</taxon>
        <taxon>Zoopagomycota</taxon>
        <taxon>Kickxellomycotina</taxon>
        <taxon>Harpellomycetes</taxon>
        <taxon>Harpellales</taxon>
        <taxon>Legeriomycetaceae</taxon>
        <taxon>Smittium</taxon>
    </lineage>
</organism>
<dbReference type="EMBL" id="MBFS01000396">
    <property type="protein sequence ID" value="PVV02593.1"/>
    <property type="molecule type" value="Genomic_DNA"/>
</dbReference>
<feature type="active site" description="Proton acceptor" evidence="7">
    <location>
        <position position="243"/>
    </location>
</feature>
<dbReference type="InterPro" id="IPR029063">
    <property type="entry name" value="SAM-dependent_MTases_sf"/>
</dbReference>
<evidence type="ECO:0000313" key="10">
    <source>
        <dbReference type="Proteomes" id="UP000245609"/>
    </source>
</evidence>
<proteinExistence type="inferred from homology"/>
<dbReference type="Proteomes" id="UP000245609">
    <property type="component" value="Unassembled WGS sequence"/>
</dbReference>
<dbReference type="PANTHER" id="PTHR10920:SF18">
    <property type="entry name" value="RRNA METHYLTRANSFERASE 2, MITOCHONDRIAL"/>
    <property type="match status" value="1"/>
</dbReference>
<evidence type="ECO:0000313" key="9">
    <source>
        <dbReference type="EMBL" id="PVV02593.1"/>
    </source>
</evidence>
<accession>A0A2T9ZDB9</accession>
<protein>
    <recommendedName>
        <fullName evidence="6">rRNA methyltransferase 2, mitochondrial</fullName>
    </recommendedName>
</protein>
<evidence type="ECO:0000256" key="4">
    <source>
        <dbReference type="ARBA" id="ARBA00022679"/>
    </source>
</evidence>
<comment type="similarity">
    <text evidence="1">Belongs to the class I-like SAM-binding methyltransferase superfamily. RNA methyltransferase RlmE family.</text>
</comment>
<keyword evidence="4" id="KW-0808">Transferase</keyword>
<dbReference type="PANTHER" id="PTHR10920">
    <property type="entry name" value="RIBOSOMAL RNA METHYLTRANSFERASE"/>
    <property type="match status" value="1"/>
</dbReference>
<evidence type="ECO:0000259" key="8">
    <source>
        <dbReference type="Pfam" id="PF01728"/>
    </source>
</evidence>
<dbReference type="InterPro" id="IPR050082">
    <property type="entry name" value="RNA_methyltr_RlmE"/>
</dbReference>
<evidence type="ECO:0000256" key="5">
    <source>
        <dbReference type="ARBA" id="ARBA00022691"/>
    </source>
</evidence>
<comment type="caution">
    <text evidence="9">The sequence shown here is derived from an EMBL/GenBank/DDBJ whole genome shotgun (WGS) entry which is preliminary data.</text>
</comment>
<feature type="non-terminal residue" evidence="9">
    <location>
        <position position="275"/>
    </location>
</feature>
<dbReference type="AlphaFoldDB" id="A0A2T9ZDB9"/>
<keyword evidence="5 7" id="KW-0949">S-adenosyl-L-methionine</keyword>
<evidence type="ECO:0000256" key="6">
    <source>
        <dbReference type="ARBA" id="ARBA00041184"/>
    </source>
</evidence>
<keyword evidence="3" id="KW-0489">Methyltransferase</keyword>
<dbReference type="Pfam" id="PF01728">
    <property type="entry name" value="FtsJ"/>
    <property type="match status" value="1"/>
</dbReference>
<evidence type="ECO:0000256" key="1">
    <source>
        <dbReference type="ARBA" id="ARBA00009258"/>
    </source>
</evidence>
<dbReference type="PIRSF" id="PIRSF005461">
    <property type="entry name" value="23S_rRNA_mtase"/>
    <property type="match status" value="1"/>
</dbReference>
<dbReference type="GO" id="GO:0008650">
    <property type="term" value="F:rRNA (uridine-2'-O-)-methyltransferase activity"/>
    <property type="evidence" value="ECO:0007669"/>
    <property type="project" value="TreeGrafter"/>
</dbReference>
<gene>
    <name evidence="9" type="ORF">BB560_002950</name>
</gene>
<name>A0A2T9ZDB9_9FUNG</name>
<feature type="domain" description="Ribosomal RNA methyltransferase FtsJ" evidence="8">
    <location>
        <begin position="54"/>
        <end position="274"/>
    </location>
</feature>
<keyword evidence="2" id="KW-0698">rRNA processing</keyword>
<evidence type="ECO:0000256" key="2">
    <source>
        <dbReference type="ARBA" id="ARBA00022552"/>
    </source>
</evidence>
<dbReference type="InterPro" id="IPR002877">
    <property type="entry name" value="RNA_MeTrfase_FtsJ_dom"/>
</dbReference>
<dbReference type="OrthoDB" id="20105at2759"/>
<sequence length="275" mass="30849">MKACVPFKEISLWSAIRRKSLHGTKFESILTRTFAATKYLASDPLVKLAGRYGYRARSSFKLMEIDSKYSLIKPIVSETSSPLYIEVFTILKKSFIIDCGCAPGGWSQVLSERIYEQPSERVKEYKEIKNVLKKYANINMKAELNVQQECSSVSGDRIIGVDLLTMIPIRGVKFIKGNFLEDSTIKKIEEALSNCKVGLVLSDMAPNISGNKGIDDAKSMDLCTKVLDFAEQYLIKGGSLVIKYFMGHSNSELKMLLKSKFLSVYSEKPYSSRPG</sequence>
<dbReference type="Gene3D" id="3.40.50.150">
    <property type="entry name" value="Vaccinia Virus protein VP39"/>
    <property type="match status" value="1"/>
</dbReference>
<keyword evidence="10" id="KW-1185">Reference proteome</keyword>
<evidence type="ECO:0000256" key="7">
    <source>
        <dbReference type="PIRSR" id="PIRSR005461-1"/>
    </source>
</evidence>
<dbReference type="STRING" id="133381.A0A2T9ZDB9"/>
<dbReference type="InterPro" id="IPR015507">
    <property type="entry name" value="rRNA-MeTfrase_E"/>
</dbReference>
<dbReference type="SUPFAM" id="SSF53335">
    <property type="entry name" value="S-adenosyl-L-methionine-dependent methyltransferases"/>
    <property type="match status" value="1"/>
</dbReference>
<dbReference type="HAMAP" id="MF_01547">
    <property type="entry name" value="RNA_methyltr_E"/>
    <property type="match status" value="1"/>
</dbReference>
<evidence type="ECO:0000256" key="3">
    <source>
        <dbReference type="ARBA" id="ARBA00022603"/>
    </source>
</evidence>